<gene>
    <name evidence="1" type="ORF">SY89_00750</name>
</gene>
<reference evidence="2" key="1">
    <citation type="submission" date="2013-11" db="EMBL/GenBank/DDBJ databases">
        <authorList>
            <person name="Hoang H.T."/>
            <person name="Killian M.L."/>
            <person name="Madson D.M."/>
            <person name="Arruda P.H.E."/>
            <person name="Sun D."/>
            <person name="Schwartz K.J."/>
            <person name="Yoon K."/>
        </authorList>
    </citation>
    <scope>NUCLEOTIDE SEQUENCE [LARGE SCALE GENOMIC DNA]</scope>
    <source>
        <strain evidence="2">CDK2</strain>
    </source>
</reference>
<dbReference type="OrthoDB" id="162738at2157"/>
<dbReference type="Pfam" id="PF05573">
    <property type="entry name" value="NosL"/>
    <property type="match status" value="1"/>
</dbReference>
<proteinExistence type="predicted"/>
<dbReference type="InterPro" id="IPR008719">
    <property type="entry name" value="N2O_reductase_NosL"/>
</dbReference>
<evidence type="ECO:0000313" key="1">
    <source>
        <dbReference type="EMBL" id="KPN30028.1"/>
    </source>
</evidence>
<sequence>MTPSKRDPNHGDSSDASATGASCTRRHAIVATAGITAGLAGCLGGDGGAPEAVTLSEDATCDVCGMVISQHPGPTSEIFYADEQPAGHDNPARFDSTWEAFQFDFEHEDWSREAFYVTDYSTVDYEIRTDDDQEIISTHYDADSFVDATTVTFVAGSSVVGAMGEDLIAFSEAGDAESFQSEYGGDIVSFEEVSPELISTLGR</sequence>
<dbReference type="Gene3D" id="3.30.70.2050">
    <property type="match status" value="1"/>
</dbReference>
<dbReference type="SUPFAM" id="SSF160387">
    <property type="entry name" value="NosL/MerB-like"/>
    <property type="match status" value="1"/>
</dbReference>
<dbReference type="STRING" id="699431.SY89_00750"/>
<accession>A0A0P7GMW7</accession>
<protein>
    <submittedName>
        <fullName evidence="1">NosL</fullName>
    </submittedName>
</protein>
<keyword evidence="2" id="KW-1185">Reference proteome</keyword>
<comment type="caution">
    <text evidence="1">The sequence shown here is derived from an EMBL/GenBank/DDBJ whole genome shotgun (WGS) entry which is preliminary data.</text>
</comment>
<evidence type="ECO:0000313" key="2">
    <source>
        <dbReference type="Proteomes" id="UP000050535"/>
    </source>
</evidence>
<dbReference type="PANTHER" id="PTHR41247:SF1">
    <property type="entry name" value="HTH-TYPE TRANSCRIPTIONAL REPRESSOR YCNK"/>
    <property type="match status" value="1"/>
</dbReference>
<dbReference type="AlphaFoldDB" id="A0A0P7GMW7"/>
<dbReference type="EMBL" id="LGUC01000001">
    <property type="protein sequence ID" value="KPN30028.1"/>
    <property type="molecule type" value="Genomic_DNA"/>
</dbReference>
<name>A0A0P7GMW7_9EURY</name>
<dbReference type="PANTHER" id="PTHR41247">
    <property type="entry name" value="HTH-TYPE TRANSCRIPTIONAL REPRESSOR YCNK"/>
    <property type="match status" value="1"/>
</dbReference>
<dbReference type="Proteomes" id="UP000050535">
    <property type="component" value="Unassembled WGS sequence"/>
</dbReference>
<organism evidence="1 2">
    <name type="scientific">Halolamina pelagica</name>
    <dbReference type="NCBI Taxonomy" id="699431"/>
    <lineage>
        <taxon>Archaea</taxon>
        <taxon>Methanobacteriati</taxon>
        <taxon>Methanobacteriota</taxon>
        <taxon>Stenosarchaea group</taxon>
        <taxon>Halobacteria</taxon>
        <taxon>Halobacteriales</taxon>
        <taxon>Haloferacaceae</taxon>
    </lineage>
</organism>